<evidence type="ECO:0000259" key="3">
    <source>
        <dbReference type="Pfam" id="PF00535"/>
    </source>
</evidence>
<protein>
    <recommendedName>
        <fullName evidence="3">Glycosyltransferase 2-like domain-containing protein</fullName>
    </recommendedName>
</protein>
<dbReference type="InterPro" id="IPR029044">
    <property type="entry name" value="Nucleotide-diphossugar_trans"/>
</dbReference>
<accession>A0A4Y1X0Y5</accession>
<keyword evidence="5" id="KW-1185">Reference proteome</keyword>
<keyword evidence="1" id="KW-0328">Glycosyltransferase</keyword>
<dbReference type="AlphaFoldDB" id="A0A4Y1X0Y5"/>
<keyword evidence="2" id="KW-0808">Transferase</keyword>
<reference evidence="5" key="1">
    <citation type="submission" date="2019-06" db="EMBL/GenBank/DDBJ databases">
        <title>Alistipes onderdonkii subsp. vulgaris subsp. nov., Alistipes dispar sp. nov. and Alistipes communis sp. nov., isolated from human faeces, and creation of Alistipes onderdonkii subsp. onderdonkii subsp. nov.</title>
        <authorList>
            <person name="Sakamoto M."/>
            <person name="Ikeyama N."/>
            <person name="Ogata Y."/>
            <person name="Suda W."/>
            <person name="Iino T."/>
            <person name="Hattori M."/>
            <person name="Ohkuma M."/>
        </authorList>
    </citation>
    <scope>NUCLEOTIDE SEQUENCE [LARGE SCALE GENOMIC DNA]</scope>
    <source>
        <strain evidence="5">5CPEGH6</strain>
    </source>
</reference>
<evidence type="ECO:0000313" key="5">
    <source>
        <dbReference type="Proteomes" id="UP000319374"/>
    </source>
</evidence>
<dbReference type="EMBL" id="AP019736">
    <property type="protein sequence ID" value="BBL06951.1"/>
    <property type="molecule type" value="Genomic_DNA"/>
</dbReference>
<dbReference type="Proteomes" id="UP000319374">
    <property type="component" value="Chromosome"/>
</dbReference>
<dbReference type="RefSeq" id="WP_141428864.1">
    <property type="nucleotide sequence ID" value="NZ_AP019736.1"/>
</dbReference>
<dbReference type="KEGG" id="ada:A5CPEGH6_15890"/>
<dbReference type="SUPFAM" id="SSF53448">
    <property type="entry name" value="Nucleotide-diphospho-sugar transferases"/>
    <property type="match status" value="1"/>
</dbReference>
<proteinExistence type="predicted"/>
<dbReference type="OrthoDB" id="199095at2"/>
<dbReference type="Gene3D" id="3.90.550.10">
    <property type="entry name" value="Spore Coat Polysaccharide Biosynthesis Protein SpsA, Chain A"/>
    <property type="match status" value="1"/>
</dbReference>
<evidence type="ECO:0000313" key="4">
    <source>
        <dbReference type="EMBL" id="BBL06951.1"/>
    </source>
</evidence>
<dbReference type="GO" id="GO:0016758">
    <property type="term" value="F:hexosyltransferase activity"/>
    <property type="evidence" value="ECO:0007669"/>
    <property type="project" value="UniProtKB-ARBA"/>
</dbReference>
<dbReference type="InterPro" id="IPR001173">
    <property type="entry name" value="Glyco_trans_2-like"/>
</dbReference>
<gene>
    <name evidence="4" type="ORF">A5CPEGH6_15890</name>
</gene>
<evidence type="ECO:0000256" key="2">
    <source>
        <dbReference type="ARBA" id="ARBA00022679"/>
    </source>
</evidence>
<feature type="domain" description="Glycosyltransferase 2-like" evidence="3">
    <location>
        <begin position="5"/>
        <end position="130"/>
    </location>
</feature>
<sequence length="328" mass="38411">MPKVSVCVPVYNVEKYIEKCVRSLFEQTLEDIEYIFVDDCSQDQSLNILHRVLTEYPQRQNSVKIVRHKCNLNITAARQTAINIASGEYVIMCDSDDWVEPDMYETLYRTAVSNHADIAYCDLMFVVDNIEKHVNQLDTLGGVNAVQQILRANINPGVWIKLVRRALYQKAVSFSDIRPMYEDTVASINLFYLAKSIIHVPEAYYHYIVHQESVCRTMDSSIMLRRADDIIHNSEKIIQFIANMPSDDRTRLTPDLYGFLFKVKWTLLSWWTMDKDNLSRWRNLWPEIMASLSNIQIPRWKKIVYRGMISRWTAPVLQPLLSVYKKTR</sequence>
<dbReference type="GeneID" id="98673573"/>
<name>A0A4Y1X0Y5_9BACT</name>
<dbReference type="PANTHER" id="PTHR22916:SF51">
    <property type="entry name" value="GLYCOSYLTRANSFERASE EPSH-RELATED"/>
    <property type="match status" value="1"/>
</dbReference>
<organism evidence="4 5">
    <name type="scientific">Alistipes dispar</name>
    <dbReference type="NCBI Taxonomy" id="2585119"/>
    <lineage>
        <taxon>Bacteria</taxon>
        <taxon>Pseudomonadati</taxon>
        <taxon>Bacteroidota</taxon>
        <taxon>Bacteroidia</taxon>
        <taxon>Bacteroidales</taxon>
        <taxon>Rikenellaceae</taxon>
        <taxon>Alistipes</taxon>
    </lineage>
</organism>
<dbReference type="CDD" id="cd00761">
    <property type="entry name" value="Glyco_tranf_GTA_type"/>
    <property type="match status" value="1"/>
</dbReference>
<dbReference type="Pfam" id="PF00535">
    <property type="entry name" value="Glycos_transf_2"/>
    <property type="match status" value="1"/>
</dbReference>
<dbReference type="PANTHER" id="PTHR22916">
    <property type="entry name" value="GLYCOSYLTRANSFERASE"/>
    <property type="match status" value="1"/>
</dbReference>
<evidence type="ECO:0000256" key="1">
    <source>
        <dbReference type="ARBA" id="ARBA00022676"/>
    </source>
</evidence>